<evidence type="ECO:0008006" key="3">
    <source>
        <dbReference type="Google" id="ProtNLM"/>
    </source>
</evidence>
<accession>A0A9W4R2K4</accession>
<organism evidence="1 2">
    <name type="scientific">Pseudoalteromonas haloplanktis</name>
    <name type="common">Alteromonas haloplanktis</name>
    <dbReference type="NCBI Taxonomy" id="228"/>
    <lineage>
        <taxon>Bacteria</taxon>
        <taxon>Pseudomonadati</taxon>
        <taxon>Pseudomonadota</taxon>
        <taxon>Gammaproteobacteria</taxon>
        <taxon>Alteromonadales</taxon>
        <taxon>Pseudoalteromonadaceae</taxon>
        <taxon>Pseudoalteromonas</taxon>
    </lineage>
</organism>
<proteinExistence type="predicted"/>
<comment type="caution">
    <text evidence="1">The sequence shown here is derived from an EMBL/GenBank/DDBJ whole genome shotgun (WGS) entry which is preliminary data.</text>
</comment>
<reference evidence="1" key="1">
    <citation type="submission" date="2022-07" db="EMBL/GenBank/DDBJ databases">
        <authorList>
            <person name="Criscuolo A."/>
        </authorList>
    </citation>
    <scope>NUCLEOTIDE SEQUENCE</scope>
    <source>
        <strain evidence="1">CIP103197</strain>
    </source>
</reference>
<name>A0A9W4R2K4_PSEHA</name>
<dbReference type="InterPro" id="IPR021372">
    <property type="entry name" value="DUF2989"/>
</dbReference>
<dbReference type="EMBL" id="CAMAPB010000056">
    <property type="protein sequence ID" value="CAH9064335.1"/>
    <property type="molecule type" value="Genomic_DNA"/>
</dbReference>
<gene>
    <name evidence="1" type="ORF">PSEHALCIP103_03114</name>
</gene>
<dbReference type="PROSITE" id="PS51257">
    <property type="entry name" value="PROKAR_LIPOPROTEIN"/>
    <property type="match status" value="1"/>
</dbReference>
<evidence type="ECO:0000313" key="2">
    <source>
        <dbReference type="Proteomes" id="UP001152447"/>
    </source>
</evidence>
<evidence type="ECO:0000313" key="1">
    <source>
        <dbReference type="EMBL" id="CAH9064335.1"/>
    </source>
</evidence>
<sequence length="88" mass="9951">MAFKRITLAFAMLLTGCEESLTVEGICVESPAMCNDLNQDSHCKAQREHTIFFVTLNLYNLPMSTNINYSKRLSTTINALLWQPTFST</sequence>
<protein>
    <recommendedName>
        <fullName evidence="3">Lipoprotein</fullName>
    </recommendedName>
</protein>
<dbReference type="Proteomes" id="UP001152447">
    <property type="component" value="Unassembled WGS sequence"/>
</dbReference>
<dbReference type="AlphaFoldDB" id="A0A9W4R2K4"/>
<keyword evidence="2" id="KW-1185">Reference proteome</keyword>
<dbReference type="Pfam" id="PF11207">
    <property type="entry name" value="DUF2989"/>
    <property type="match status" value="1"/>
</dbReference>